<protein>
    <recommendedName>
        <fullName evidence="4">DUF1129 domain-containing protein</fullName>
    </recommendedName>
</protein>
<evidence type="ECO:0000313" key="3">
    <source>
        <dbReference type="Proteomes" id="UP001444625"/>
    </source>
</evidence>
<feature type="transmembrane region" description="Helical" evidence="1">
    <location>
        <begin position="130"/>
        <end position="149"/>
    </location>
</feature>
<evidence type="ECO:0000256" key="1">
    <source>
        <dbReference type="SAM" id="Phobius"/>
    </source>
</evidence>
<dbReference type="EMBL" id="JBDIML010000001">
    <property type="protein sequence ID" value="MEN2765963.1"/>
    <property type="molecule type" value="Genomic_DNA"/>
</dbReference>
<feature type="transmembrane region" description="Helical" evidence="1">
    <location>
        <begin position="161"/>
        <end position="180"/>
    </location>
</feature>
<keyword evidence="1" id="KW-1133">Transmembrane helix</keyword>
<comment type="caution">
    <text evidence="2">The sequence shown here is derived from an EMBL/GenBank/DDBJ whole genome shotgun (WGS) entry which is preliminary data.</text>
</comment>
<dbReference type="Proteomes" id="UP001444625">
    <property type="component" value="Unassembled WGS sequence"/>
</dbReference>
<keyword evidence="1" id="KW-0812">Transmembrane</keyword>
<feature type="transmembrane region" description="Helical" evidence="1">
    <location>
        <begin position="78"/>
        <end position="98"/>
    </location>
</feature>
<feature type="transmembrane region" description="Helical" evidence="1">
    <location>
        <begin position="105"/>
        <end position="124"/>
    </location>
</feature>
<evidence type="ECO:0008006" key="4">
    <source>
        <dbReference type="Google" id="ProtNLM"/>
    </source>
</evidence>
<accession>A0ABU9XEJ7</accession>
<reference evidence="2 3" key="1">
    <citation type="submission" date="2024-05" db="EMBL/GenBank/DDBJ databases">
        <authorList>
            <person name="Haq I."/>
            <person name="Ullah Z."/>
            <person name="Ahmad R."/>
            <person name="Li M."/>
            <person name="Tong Y."/>
        </authorList>
    </citation>
    <scope>NUCLEOTIDE SEQUENCE [LARGE SCALE GENOMIC DNA]</scope>
    <source>
        <strain evidence="2 3">16A2E</strain>
    </source>
</reference>
<sequence length="181" mass="21078">MADDRIATIIKEIQYWKEHKLLPEVQCDFLLALYTQGNGEVTKRKAPKNSILYIQLFLLVMMVPFSFLVVYFTQFNSILQLGILLAFIGYATWIFLLYNKRKNVYRHLAIIIFLAMILITSDFLSTTVDLNQLFTVLVILLNFVGWYLLGRSLHLKYLKIASVLALIIVLFVNFSHLFSFN</sequence>
<feature type="transmembrane region" description="Helical" evidence="1">
    <location>
        <begin position="51"/>
        <end position="72"/>
    </location>
</feature>
<name>A0ABU9XEJ7_9BACI</name>
<evidence type="ECO:0000313" key="2">
    <source>
        <dbReference type="EMBL" id="MEN2765963.1"/>
    </source>
</evidence>
<keyword evidence="3" id="KW-1185">Reference proteome</keyword>
<organism evidence="2 3">
    <name type="scientific">Ornithinibacillus xuwenensis</name>
    <dbReference type="NCBI Taxonomy" id="3144668"/>
    <lineage>
        <taxon>Bacteria</taxon>
        <taxon>Bacillati</taxon>
        <taxon>Bacillota</taxon>
        <taxon>Bacilli</taxon>
        <taxon>Bacillales</taxon>
        <taxon>Bacillaceae</taxon>
        <taxon>Ornithinibacillus</taxon>
    </lineage>
</organism>
<gene>
    <name evidence="2" type="ORF">ABC228_02070</name>
</gene>
<keyword evidence="1" id="KW-0472">Membrane</keyword>
<dbReference type="RefSeq" id="WP_345823431.1">
    <property type="nucleotide sequence ID" value="NZ_JBDIML010000001.1"/>
</dbReference>
<proteinExistence type="predicted"/>